<keyword evidence="1 2" id="KW-0732">Signal</keyword>
<dbReference type="InterPro" id="IPR051477">
    <property type="entry name" value="Expansin_CellWall"/>
</dbReference>
<evidence type="ECO:0000256" key="1">
    <source>
        <dbReference type="ARBA" id="ARBA00022729"/>
    </source>
</evidence>
<name>A0A439D130_9PEZI</name>
<comment type="caution">
    <text evidence="3">The sequence shown here is derived from an EMBL/GenBank/DDBJ whole genome shotgun (WGS) entry which is preliminary data.</text>
</comment>
<sequence length="124" mass="12676">MPSFTQILIALGAAGSALAAPLASNGLAERSQTFTGDITYYQPGLGACGQTNSDSENVVAMSPSEFQGNCGKTITITKDGKTATAKVVDKCPSCASGSIDVSSTVFQSLVDLAVGRTTVTWSFD</sequence>
<keyword evidence="4" id="KW-1185">Reference proteome</keyword>
<evidence type="ECO:0008006" key="5">
    <source>
        <dbReference type="Google" id="ProtNLM"/>
    </source>
</evidence>
<dbReference type="InterPro" id="IPR036908">
    <property type="entry name" value="RlpA-like_sf"/>
</dbReference>
<dbReference type="EMBL" id="RYZI01000225">
    <property type="protein sequence ID" value="RWA07987.1"/>
    <property type="molecule type" value="Genomic_DNA"/>
</dbReference>
<dbReference type="AlphaFoldDB" id="A0A439D130"/>
<dbReference type="SUPFAM" id="SSF50685">
    <property type="entry name" value="Barwin-like endoglucanases"/>
    <property type="match status" value="1"/>
</dbReference>
<feature type="signal peptide" evidence="2">
    <location>
        <begin position="1"/>
        <end position="19"/>
    </location>
</feature>
<dbReference type="CDD" id="cd22191">
    <property type="entry name" value="DPBB_RlpA_EXP_N-like"/>
    <property type="match status" value="1"/>
</dbReference>
<accession>A0A439D130</accession>
<dbReference type="PANTHER" id="PTHR31836:SF25">
    <property type="entry name" value="RLPA-LIKE PROTEIN DOUBLE-PSI BETA-BARREL DOMAIN-CONTAINING PROTEIN"/>
    <property type="match status" value="1"/>
</dbReference>
<proteinExistence type="predicted"/>
<evidence type="ECO:0000313" key="4">
    <source>
        <dbReference type="Proteomes" id="UP000286045"/>
    </source>
</evidence>
<dbReference type="Proteomes" id="UP000286045">
    <property type="component" value="Unassembled WGS sequence"/>
</dbReference>
<gene>
    <name evidence="3" type="ORF">EKO27_g7115</name>
</gene>
<protein>
    <recommendedName>
        <fullName evidence="5">RlpA-like protein double-psi beta-barrel domain-containing protein</fullName>
    </recommendedName>
</protein>
<dbReference type="PANTHER" id="PTHR31836">
    <property type="match status" value="1"/>
</dbReference>
<organism evidence="3 4">
    <name type="scientific">Xylaria grammica</name>
    <dbReference type="NCBI Taxonomy" id="363999"/>
    <lineage>
        <taxon>Eukaryota</taxon>
        <taxon>Fungi</taxon>
        <taxon>Dikarya</taxon>
        <taxon>Ascomycota</taxon>
        <taxon>Pezizomycotina</taxon>
        <taxon>Sordariomycetes</taxon>
        <taxon>Xylariomycetidae</taxon>
        <taxon>Xylariales</taxon>
        <taxon>Xylariaceae</taxon>
        <taxon>Xylaria</taxon>
    </lineage>
</organism>
<dbReference type="Gene3D" id="2.40.40.10">
    <property type="entry name" value="RlpA-like domain"/>
    <property type="match status" value="1"/>
</dbReference>
<feature type="chain" id="PRO_5019317149" description="RlpA-like protein double-psi beta-barrel domain-containing protein" evidence="2">
    <location>
        <begin position="20"/>
        <end position="124"/>
    </location>
</feature>
<reference evidence="3 4" key="1">
    <citation type="submission" date="2018-12" db="EMBL/GenBank/DDBJ databases">
        <title>Draft genome sequence of Xylaria grammica IHI A82.</title>
        <authorList>
            <person name="Buettner E."/>
            <person name="Kellner H."/>
        </authorList>
    </citation>
    <scope>NUCLEOTIDE SEQUENCE [LARGE SCALE GENOMIC DNA]</scope>
    <source>
        <strain evidence="3 4">IHI A82</strain>
    </source>
</reference>
<evidence type="ECO:0000256" key="2">
    <source>
        <dbReference type="SAM" id="SignalP"/>
    </source>
</evidence>
<dbReference type="STRING" id="363999.A0A439D130"/>
<evidence type="ECO:0000313" key="3">
    <source>
        <dbReference type="EMBL" id="RWA07987.1"/>
    </source>
</evidence>